<dbReference type="Proteomes" id="UP001432062">
    <property type="component" value="Chromosome"/>
</dbReference>
<sequence length="47" mass="5369">MTKLLPLSRAALLFEHAAQVVNETTHLPLREPGWVIEEFDRQRGNAI</sequence>
<name>A0ABZ1YPD0_9NOCA</name>
<reference evidence="1" key="1">
    <citation type="submission" date="2022-10" db="EMBL/GenBank/DDBJ databases">
        <title>The complete genomes of actinobacterial strains from the NBC collection.</title>
        <authorList>
            <person name="Joergensen T.S."/>
            <person name="Alvarez Arevalo M."/>
            <person name="Sterndorff E.B."/>
            <person name="Faurdal D."/>
            <person name="Vuksanovic O."/>
            <person name="Mourched A.-S."/>
            <person name="Charusanti P."/>
            <person name="Shaw S."/>
            <person name="Blin K."/>
            <person name="Weber T."/>
        </authorList>
    </citation>
    <scope>NUCLEOTIDE SEQUENCE</scope>
    <source>
        <strain evidence="1">NBC_01482</strain>
    </source>
</reference>
<protein>
    <submittedName>
        <fullName evidence="1">Uncharacterized protein</fullName>
    </submittedName>
</protein>
<evidence type="ECO:0000313" key="1">
    <source>
        <dbReference type="EMBL" id="WUV44953.1"/>
    </source>
</evidence>
<proteinExistence type="predicted"/>
<accession>A0ABZ1YPD0</accession>
<evidence type="ECO:0000313" key="2">
    <source>
        <dbReference type="Proteomes" id="UP001432062"/>
    </source>
</evidence>
<dbReference type="RefSeq" id="WP_329408208.1">
    <property type="nucleotide sequence ID" value="NZ_CP109441.1"/>
</dbReference>
<gene>
    <name evidence="1" type="ORF">OG563_38435</name>
</gene>
<dbReference type="EMBL" id="CP109441">
    <property type="protein sequence ID" value="WUV44953.1"/>
    <property type="molecule type" value="Genomic_DNA"/>
</dbReference>
<organism evidence="1 2">
    <name type="scientific">Nocardia vinacea</name>
    <dbReference type="NCBI Taxonomy" id="96468"/>
    <lineage>
        <taxon>Bacteria</taxon>
        <taxon>Bacillati</taxon>
        <taxon>Actinomycetota</taxon>
        <taxon>Actinomycetes</taxon>
        <taxon>Mycobacteriales</taxon>
        <taxon>Nocardiaceae</taxon>
        <taxon>Nocardia</taxon>
    </lineage>
</organism>
<keyword evidence="2" id="KW-1185">Reference proteome</keyword>